<evidence type="ECO:0000313" key="2">
    <source>
        <dbReference type="EMBL" id="TCJ88117.1"/>
    </source>
</evidence>
<accession>A0A4R1F1V6</accession>
<keyword evidence="1" id="KW-0472">Membrane</keyword>
<feature type="transmembrane region" description="Helical" evidence="1">
    <location>
        <begin position="64"/>
        <end position="82"/>
    </location>
</feature>
<dbReference type="Proteomes" id="UP000294856">
    <property type="component" value="Unassembled WGS sequence"/>
</dbReference>
<keyword evidence="1" id="KW-1133">Transmembrane helix</keyword>
<organism evidence="2 3">
    <name type="scientific">Nocardia alba</name>
    <dbReference type="NCBI Taxonomy" id="225051"/>
    <lineage>
        <taxon>Bacteria</taxon>
        <taxon>Bacillati</taxon>
        <taxon>Actinomycetota</taxon>
        <taxon>Actinomycetes</taxon>
        <taxon>Mycobacteriales</taxon>
        <taxon>Nocardiaceae</taxon>
        <taxon>Nocardia</taxon>
    </lineage>
</organism>
<protein>
    <submittedName>
        <fullName evidence="2">Uncharacterized protein</fullName>
    </submittedName>
</protein>
<reference evidence="2 3" key="1">
    <citation type="submission" date="2019-03" db="EMBL/GenBank/DDBJ databases">
        <title>Genomic Encyclopedia of Type Strains, Phase IV (KMG-IV): sequencing the most valuable type-strain genomes for metagenomic binning, comparative biology and taxonomic classification.</title>
        <authorList>
            <person name="Goeker M."/>
        </authorList>
    </citation>
    <scope>NUCLEOTIDE SEQUENCE [LARGE SCALE GENOMIC DNA]</scope>
    <source>
        <strain evidence="2 3">DSM 44684</strain>
    </source>
</reference>
<keyword evidence="1" id="KW-0812">Transmembrane</keyword>
<gene>
    <name evidence="2" type="ORF">DFR71_6659</name>
</gene>
<keyword evidence="3" id="KW-1185">Reference proteome</keyword>
<proteinExistence type="predicted"/>
<name>A0A4R1F1V6_9NOCA</name>
<dbReference type="EMBL" id="SMFR01000013">
    <property type="protein sequence ID" value="TCJ88117.1"/>
    <property type="molecule type" value="Genomic_DNA"/>
</dbReference>
<comment type="caution">
    <text evidence="2">The sequence shown here is derived from an EMBL/GenBank/DDBJ whole genome shotgun (WGS) entry which is preliminary data.</text>
</comment>
<dbReference type="AlphaFoldDB" id="A0A4R1F1V6"/>
<dbReference type="STRING" id="1210063.GCA_001612665_06506"/>
<sequence length="84" mass="9673">MLRYLCGNITCVYAWHYTPTCPNRRPAPKPITPGELRAFRVYLQVREDERARSRSIRAPLHRQLLTLAVMVGIGAVLLFLMFSV</sequence>
<evidence type="ECO:0000313" key="3">
    <source>
        <dbReference type="Proteomes" id="UP000294856"/>
    </source>
</evidence>
<evidence type="ECO:0000256" key="1">
    <source>
        <dbReference type="SAM" id="Phobius"/>
    </source>
</evidence>